<protein>
    <recommendedName>
        <fullName evidence="1">F-box/LRR-repeat protein 15-like leucin rich repeat domain-containing protein</fullName>
    </recommendedName>
</protein>
<dbReference type="Pfam" id="PF25372">
    <property type="entry name" value="DUF7885"/>
    <property type="match status" value="1"/>
</dbReference>
<evidence type="ECO:0000259" key="1">
    <source>
        <dbReference type="Pfam" id="PF25372"/>
    </source>
</evidence>
<dbReference type="EMBL" id="GL996501">
    <property type="protein sequence ID" value="EGW33259.1"/>
    <property type="molecule type" value="Genomic_DNA"/>
</dbReference>
<dbReference type="AlphaFoldDB" id="G3ALL6"/>
<dbReference type="SUPFAM" id="SSF52047">
    <property type="entry name" value="RNI-like"/>
    <property type="match status" value="1"/>
</dbReference>
<dbReference type="Proteomes" id="UP000000709">
    <property type="component" value="Unassembled WGS sequence"/>
</dbReference>
<dbReference type="HOGENOM" id="CLU_031725_0_0_1"/>
<dbReference type="InParanoid" id="G3ALL6"/>
<dbReference type="eggNOG" id="KOG1947">
    <property type="taxonomic scope" value="Eukaryota"/>
</dbReference>
<gene>
    <name evidence="2" type="ORF">SPAPADRAFT_60599</name>
</gene>
<dbReference type="PANTHER" id="PTHR13318">
    <property type="entry name" value="PARTNER OF PAIRED, ISOFORM B-RELATED"/>
    <property type="match status" value="1"/>
</dbReference>
<dbReference type="InterPro" id="IPR006553">
    <property type="entry name" value="Leu-rich_rpt_Cys-con_subtyp"/>
</dbReference>
<keyword evidence="3" id="KW-1185">Reference proteome</keyword>
<dbReference type="GO" id="GO:0031146">
    <property type="term" value="P:SCF-dependent proteasomal ubiquitin-dependent protein catabolic process"/>
    <property type="evidence" value="ECO:0007669"/>
    <property type="project" value="TreeGrafter"/>
</dbReference>
<reference evidence="2 3" key="1">
    <citation type="journal article" date="2011" name="Proc. Natl. Acad. Sci. U.S.A.">
        <title>Comparative genomics of xylose-fermenting fungi for enhanced biofuel production.</title>
        <authorList>
            <person name="Wohlbach D.J."/>
            <person name="Kuo A."/>
            <person name="Sato T.K."/>
            <person name="Potts K.M."/>
            <person name="Salamov A.A."/>
            <person name="LaButti K.M."/>
            <person name="Sun H."/>
            <person name="Clum A."/>
            <person name="Pangilinan J.L."/>
            <person name="Lindquist E.A."/>
            <person name="Lucas S."/>
            <person name="Lapidus A."/>
            <person name="Jin M."/>
            <person name="Gunawan C."/>
            <person name="Balan V."/>
            <person name="Dale B.E."/>
            <person name="Jeffries T.W."/>
            <person name="Zinkel R."/>
            <person name="Barry K.W."/>
            <person name="Grigoriev I.V."/>
            <person name="Gasch A.P."/>
        </authorList>
    </citation>
    <scope>NUCLEOTIDE SEQUENCE [LARGE SCALE GENOMIC DNA]</scope>
    <source>
        <strain evidence="3">NRRL Y-27907 / 11-Y1</strain>
    </source>
</reference>
<dbReference type="Gene3D" id="3.80.10.10">
    <property type="entry name" value="Ribonuclease Inhibitor"/>
    <property type="match status" value="1"/>
</dbReference>
<feature type="domain" description="F-box/LRR-repeat protein 15-like leucin rich repeat" evidence="1">
    <location>
        <begin position="195"/>
        <end position="325"/>
    </location>
</feature>
<dbReference type="SMART" id="SM00367">
    <property type="entry name" value="LRR_CC"/>
    <property type="match status" value="4"/>
</dbReference>
<dbReference type="InterPro" id="IPR032675">
    <property type="entry name" value="LRR_dom_sf"/>
</dbReference>
<dbReference type="GO" id="GO:0019005">
    <property type="term" value="C:SCF ubiquitin ligase complex"/>
    <property type="evidence" value="ECO:0007669"/>
    <property type="project" value="TreeGrafter"/>
</dbReference>
<dbReference type="RefSeq" id="XP_007374774.1">
    <property type="nucleotide sequence ID" value="XM_007374712.1"/>
</dbReference>
<dbReference type="GeneID" id="18873483"/>
<organism evidence="3">
    <name type="scientific">Spathaspora passalidarum (strain NRRL Y-27907 / 11-Y1)</name>
    <dbReference type="NCBI Taxonomy" id="619300"/>
    <lineage>
        <taxon>Eukaryota</taxon>
        <taxon>Fungi</taxon>
        <taxon>Dikarya</taxon>
        <taxon>Ascomycota</taxon>
        <taxon>Saccharomycotina</taxon>
        <taxon>Pichiomycetes</taxon>
        <taxon>Debaryomycetaceae</taxon>
        <taxon>Spathaspora</taxon>
    </lineage>
</organism>
<dbReference type="KEGG" id="spaa:SPAPADRAFT_60599"/>
<dbReference type="OMA" id="IGLAGCH"/>
<evidence type="ECO:0000313" key="2">
    <source>
        <dbReference type="EMBL" id="EGW33259.1"/>
    </source>
</evidence>
<evidence type="ECO:0000313" key="3">
    <source>
        <dbReference type="Proteomes" id="UP000000709"/>
    </source>
</evidence>
<dbReference type="InterPro" id="IPR057207">
    <property type="entry name" value="FBXL15_LRR"/>
</dbReference>
<proteinExistence type="predicted"/>
<dbReference type="STRING" id="619300.G3ALL6"/>
<name>G3ALL6_SPAPN</name>
<sequence length="426" mass="49380">MILSPDFGLLGAAKYTRQPLTANRGPSIFEIPEIVHKILSYVDIQNTVIPQEETPIRRQPLNYKHALLIHGDSKKAEQSLETTDLDSSKNFTTSKNPLFNCLLVNKLFYKAASEIISQNFYFSKQESFGKYLHTIDRAHTVQFQPKSFVLHKLFHAKQPCLDRIQMTRMNFQKLKWLELYMCPKLLPPIRFIFESSQTLEKLVITGSKVLDNDFLVTLGRNCRNLQHLDIRACEQISDFGIYQLSMYCHKLRLINLGRKNKGNSITDASIIPLVKRNPRLSTIGLAGCHISDASIFEMARHCRRLERLSLNNCPNISDSSISTVFNSHASYFPLLSVLELRFNYQLTDWKGVIEFKRRQESKNMIMLVEVCEQLMSRMRQQEMAMDQMVSQRIFSDISVWVNSHSEDEEQESSYLELVRRKRASDV</sequence>
<accession>G3ALL6</accession>
<dbReference type="FunCoup" id="G3ALL6">
    <property type="interactions" value="107"/>
</dbReference>
<dbReference type="OrthoDB" id="550575at2759"/>
<dbReference type="PANTHER" id="PTHR13318:SF95">
    <property type="entry name" value="F-BOX PROTEIN YLR352W"/>
    <property type="match status" value="1"/>
</dbReference>
<dbReference type="CDD" id="cd09293">
    <property type="entry name" value="AMN1"/>
    <property type="match status" value="1"/>
</dbReference>